<keyword evidence="1" id="KW-0732">Signal</keyword>
<feature type="signal peptide" evidence="1">
    <location>
        <begin position="1"/>
        <end position="19"/>
    </location>
</feature>
<accession>A0ABT1ZJE2</accession>
<reference evidence="2 3" key="1">
    <citation type="submission" date="2022-08" db="EMBL/GenBank/DDBJ databases">
        <title>Reclassification of Massilia species as members of the genera Telluria, Duganella, Pseudoduganella, Mokoshia gen. nov. and Zemynaea gen. nov. using orthogonal and non-orthogonal genome-based approaches.</title>
        <authorList>
            <person name="Bowman J.P."/>
        </authorList>
    </citation>
    <scope>NUCLEOTIDE SEQUENCE [LARGE SCALE GENOMIC DNA]</scope>
    <source>
        <strain evidence="2 3">JCM 31316</strain>
    </source>
</reference>
<evidence type="ECO:0000313" key="2">
    <source>
        <dbReference type="EMBL" id="MCS0580027.1"/>
    </source>
</evidence>
<comment type="caution">
    <text evidence="2">The sequence shown here is derived from an EMBL/GenBank/DDBJ whole genome shotgun (WGS) entry which is preliminary data.</text>
</comment>
<name>A0ABT1ZJE2_9BURK</name>
<feature type="chain" id="PRO_5045410817" description="DUF5666 domain-containing protein" evidence="1">
    <location>
        <begin position="20"/>
        <end position="131"/>
    </location>
</feature>
<evidence type="ECO:0000256" key="1">
    <source>
        <dbReference type="SAM" id="SignalP"/>
    </source>
</evidence>
<proteinExistence type="predicted"/>
<dbReference type="EMBL" id="JANUGW010000001">
    <property type="protein sequence ID" value="MCS0580027.1"/>
    <property type="molecule type" value="Genomic_DNA"/>
</dbReference>
<organism evidence="2 3">
    <name type="scientific">Massilia pinisoli</name>
    <dbReference type="NCBI Taxonomy" id="1772194"/>
    <lineage>
        <taxon>Bacteria</taxon>
        <taxon>Pseudomonadati</taxon>
        <taxon>Pseudomonadota</taxon>
        <taxon>Betaproteobacteria</taxon>
        <taxon>Burkholderiales</taxon>
        <taxon>Oxalobacteraceae</taxon>
        <taxon>Telluria group</taxon>
        <taxon>Massilia</taxon>
    </lineage>
</organism>
<dbReference type="RefSeq" id="WP_258814677.1">
    <property type="nucleotide sequence ID" value="NZ_JANUGW010000001.1"/>
</dbReference>
<evidence type="ECO:0008006" key="4">
    <source>
        <dbReference type="Google" id="ProtNLM"/>
    </source>
</evidence>
<sequence length="131" mass="12641">MKRLLLATLLGLACASASAADPSAPSKAISEVTGSVVVGSLVAVSAAGSVVVASVEAVGDGVEVVLEGAGQASRATVRLSGEAARGLSIAAGTVLQVVAMSAGQALVLSGKVIAFIPNEVGQALLHHARAS</sequence>
<dbReference type="Proteomes" id="UP001204151">
    <property type="component" value="Unassembled WGS sequence"/>
</dbReference>
<evidence type="ECO:0000313" key="3">
    <source>
        <dbReference type="Proteomes" id="UP001204151"/>
    </source>
</evidence>
<keyword evidence="3" id="KW-1185">Reference proteome</keyword>
<protein>
    <recommendedName>
        <fullName evidence="4">DUF5666 domain-containing protein</fullName>
    </recommendedName>
</protein>
<gene>
    <name evidence="2" type="ORF">NX784_00325</name>
</gene>